<dbReference type="AlphaFoldDB" id="A0A437LZR7"/>
<sequence>MSLSISAMRNIAFPTGYSGPARQKSDESGFDLALAELKELASKTPAERARDAVLKRHGLDEKSYAEMPEDSRKLLEREIAEAVQRAIQTKDQATTRFA</sequence>
<organism evidence="1 2">
    <name type="scientific">Sphingomonas crocodyli</name>
    <dbReference type="NCBI Taxonomy" id="1979270"/>
    <lineage>
        <taxon>Bacteria</taxon>
        <taxon>Pseudomonadati</taxon>
        <taxon>Pseudomonadota</taxon>
        <taxon>Alphaproteobacteria</taxon>
        <taxon>Sphingomonadales</taxon>
        <taxon>Sphingomonadaceae</taxon>
        <taxon>Sphingomonas</taxon>
    </lineage>
</organism>
<name>A0A437LZR7_9SPHN</name>
<dbReference type="Proteomes" id="UP000282971">
    <property type="component" value="Unassembled WGS sequence"/>
</dbReference>
<evidence type="ECO:0000313" key="2">
    <source>
        <dbReference type="Proteomes" id="UP000282971"/>
    </source>
</evidence>
<reference evidence="1 2" key="1">
    <citation type="submission" date="2019-01" db="EMBL/GenBank/DDBJ databases">
        <authorList>
            <person name="Chen W.-M."/>
        </authorList>
    </citation>
    <scope>NUCLEOTIDE SEQUENCE [LARGE SCALE GENOMIC DNA]</scope>
    <source>
        <strain evidence="1 2">CCP-7</strain>
    </source>
</reference>
<proteinExistence type="predicted"/>
<dbReference type="EMBL" id="SACN01000002">
    <property type="protein sequence ID" value="RVT90918.1"/>
    <property type="molecule type" value="Genomic_DNA"/>
</dbReference>
<protein>
    <submittedName>
        <fullName evidence="1">Uncharacterized protein</fullName>
    </submittedName>
</protein>
<dbReference type="RefSeq" id="WP_164857259.1">
    <property type="nucleotide sequence ID" value="NZ_SACN01000002.1"/>
</dbReference>
<keyword evidence="2" id="KW-1185">Reference proteome</keyword>
<comment type="caution">
    <text evidence="1">The sequence shown here is derived from an EMBL/GenBank/DDBJ whole genome shotgun (WGS) entry which is preliminary data.</text>
</comment>
<accession>A0A437LZR7</accession>
<evidence type="ECO:0000313" key="1">
    <source>
        <dbReference type="EMBL" id="RVT90918.1"/>
    </source>
</evidence>
<gene>
    <name evidence="1" type="ORF">EOD43_15375</name>
</gene>